<organism evidence="2 3">
    <name type="scientific">Sphingobacterium siyangense</name>
    <dbReference type="NCBI Taxonomy" id="459529"/>
    <lineage>
        <taxon>Bacteria</taxon>
        <taxon>Pseudomonadati</taxon>
        <taxon>Bacteroidota</taxon>
        <taxon>Sphingobacteriia</taxon>
        <taxon>Sphingobacteriales</taxon>
        <taxon>Sphingobacteriaceae</taxon>
        <taxon>Sphingobacterium</taxon>
    </lineage>
</organism>
<feature type="transmembrane region" description="Helical" evidence="1">
    <location>
        <begin position="175"/>
        <end position="195"/>
    </location>
</feature>
<keyword evidence="3" id="KW-1185">Reference proteome</keyword>
<sequence length="205" mass="23488">MHYNQIPFTNRSSAQLYHDYMSTATALVKKLALEQKQDILCEINSHIFEALQQQLPPQLIHDAMPSQLQEILDKLGLPETFIKEMILSTSITPSIGSPRKSVSLLRVPIMLTQGIVNMIYYIIYTLMLIAVFLVVAKFIDPQGVGFFYAPNKFFIFGKLILQHEEALRYEQLGNYFIPAFLFIISGLYYSSTLILKLKKSIPHKL</sequence>
<protein>
    <submittedName>
        <fullName evidence="2">Uncharacterized protein</fullName>
    </submittedName>
</protein>
<accession>A0A420FJC7</accession>
<proteinExistence type="predicted"/>
<evidence type="ECO:0000313" key="3">
    <source>
        <dbReference type="Proteomes" id="UP000286402"/>
    </source>
</evidence>
<evidence type="ECO:0000313" key="2">
    <source>
        <dbReference type="EMBL" id="RKF33028.1"/>
    </source>
</evidence>
<feature type="transmembrane region" description="Helical" evidence="1">
    <location>
        <begin position="118"/>
        <end position="139"/>
    </location>
</feature>
<keyword evidence="1" id="KW-0812">Transmembrane</keyword>
<keyword evidence="1" id="KW-0472">Membrane</keyword>
<keyword evidence="1" id="KW-1133">Transmembrane helix</keyword>
<comment type="caution">
    <text evidence="2">The sequence shown here is derived from an EMBL/GenBank/DDBJ whole genome shotgun (WGS) entry which is preliminary data.</text>
</comment>
<dbReference type="Proteomes" id="UP000286402">
    <property type="component" value="Unassembled WGS sequence"/>
</dbReference>
<name>A0A420FJC7_9SPHI</name>
<evidence type="ECO:0000256" key="1">
    <source>
        <dbReference type="SAM" id="Phobius"/>
    </source>
</evidence>
<reference evidence="2 3" key="1">
    <citation type="submission" date="2016-07" db="EMBL/GenBank/DDBJ databases">
        <title>Genome analysis of Sphingobacterium siyangense T12B17.</title>
        <authorList>
            <person name="Xu D."/>
            <person name="Su Y."/>
            <person name="Zheng S."/>
        </authorList>
    </citation>
    <scope>NUCLEOTIDE SEQUENCE [LARGE SCALE GENOMIC DNA]</scope>
    <source>
        <strain evidence="2 3">T12B17</strain>
    </source>
</reference>
<gene>
    <name evidence="2" type="ORF">BCY89_12360</name>
</gene>
<dbReference type="EMBL" id="MCAQ01000026">
    <property type="protein sequence ID" value="RKF33028.1"/>
    <property type="molecule type" value="Genomic_DNA"/>
</dbReference>
<dbReference type="AlphaFoldDB" id="A0A420FJC7"/>